<protein>
    <submittedName>
        <fullName evidence="10">Reverse transcriptase</fullName>
    </submittedName>
</protein>
<evidence type="ECO:0000313" key="11">
    <source>
        <dbReference type="Proteomes" id="UP000321947"/>
    </source>
</evidence>
<proteinExistence type="predicted"/>
<keyword evidence="7" id="KW-0378">Hydrolase</keyword>
<evidence type="ECO:0000313" key="10">
    <source>
        <dbReference type="EMBL" id="TYK30619.1"/>
    </source>
</evidence>
<dbReference type="InterPro" id="IPR051320">
    <property type="entry name" value="Viral_Replic_Matur_Polypro"/>
</dbReference>
<evidence type="ECO:0000256" key="3">
    <source>
        <dbReference type="ARBA" id="ARBA00022695"/>
    </source>
</evidence>
<dbReference type="Pfam" id="PF17917">
    <property type="entry name" value="RT_RNaseH"/>
    <property type="match status" value="1"/>
</dbReference>
<keyword evidence="8 10" id="KW-0695">RNA-directed DNA polymerase</keyword>
<feature type="domain" description="Reverse transcriptase RNase H-like" evidence="9">
    <location>
        <begin position="253"/>
        <end position="344"/>
    </location>
</feature>
<gene>
    <name evidence="10" type="ORF">E5676_scaffold84664G00330</name>
</gene>
<accession>A0A5D3E481</accession>
<keyword evidence="5" id="KW-0064">Aspartyl protease</keyword>
<dbReference type="EMBL" id="SSTD01000331">
    <property type="protein sequence ID" value="TYK30619.1"/>
    <property type="molecule type" value="Genomic_DNA"/>
</dbReference>
<keyword evidence="4" id="KW-0540">Nuclease</keyword>
<keyword evidence="3" id="KW-0548">Nucleotidyltransferase</keyword>
<evidence type="ECO:0000256" key="8">
    <source>
        <dbReference type="ARBA" id="ARBA00022918"/>
    </source>
</evidence>
<dbReference type="Gene3D" id="3.30.70.270">
    <property type="match status" value="1"/>
</dbReference>
<dbReference type="GO" id="GO:0004519">
    <property type="term" value="F:endonuclease activity"/>
    <property type="evidence" value="ECO:0007669"/>
    <property type="project" value="UniProtKB-KW"/>
</dbReference>
<keyword evidence="1" id="KW-0645">Protease</keyword>
<organism evidence="10 11">
    <name type="scientific">Cucumis melo var. makuwa</name>
    <name type="common">Oriental melon</name>
    <dbReference type="NCBI Taxonomy" id="1194695"/>
    <lineage>
        <taxon>Eukaryota</taxon>
        <taxon>Viridiplantae</taxon>
        <taxon>Streptophyta</taxon>
        <taxon>Embryophyta</taxon>
        <taxon>Tracheophyta</taxon>
        <taxon>Spermatophyta</taxon>
        <taxon>Magnoliopsida</taxon>
        <taxon>eudicotyledons</taxon>
        <taxon>Gunneridae</taxon>
        <taxon>Pentapetalae</taxon>
        <taxon>rosids</taxon>
        <taxon>fabids</taxon>
        <taxon>Cucurbitales</taxon>
        <taxon>Cucurbitaceae</taxon>
        <taxon>Benincaseae</taxon>
        <taxon>Cucumis</taxon>
    </lineage>
</organism>
<keyword evidence="2" id="KW-0808">Transferase</keyword>
<evidence type="ECO:0000256" key="5">
    <source>
        <dbReference type="ARBA" id="ARBA00022750"/>
    </source>
</evidence>
<reference evidence="10 11" key="1">
    <citation type="submission" date="2019-08" db="EMBL/GenBank/DDBJ databases">
        <title>Draft genome sequences of two oriental melons (Cucumis melo L. var makuwa).</title>
        <authorList>
            <person name="Kwon S.-Y."/>
        </authorList>
    </citation>
    <scope>NUCLEOTIDE SEQUENCE [LARGE SCALE GENOMIC DNA]</scope>
    <source>
        <strain evidence="11">cv. Chang Bougi</strain>
        <tissue evidence="10">Leaf</tissue>
    </source>
</reference>
<evidence type="ECO:0000256" key="1">
    <source>
        <dbReference type="ARBA" id="ARBA00022670"/>
    </source>
</evidence>
<dbReference type="InterPro" id="IPR043128">
    <property type="entry name" value="Rev_trsase/Diguanyl_cyclase"/>
</dbReference>
<dbReference type="PANTHER" id="PTHR33064">
    <property type="entry name" value="POL PROTEIN"/>
    <property type="match status" value="1"/>
</dbReference>
<dbReference type="InterPro" id="IPR043502">
    <property type="entry name" value="DNA/RNA_pol_sf"/>
</dbReference>
<dbReference type="AlphaFoldDB" id="A0A5D3E481"/>
<dbReference type="GO" id="GO:0003964">
    <property type="term" value="F:RNA-directed DNA polymerase activity"/>
    <property type="evidence" value="ECO:0007669"/>
    <property type="project" value="UniProtKB-KW"/>
</dbReference>
<evidence type="ECO:0000256" key="2">
    <source>
        <dbReference type="ARBA" id="ARBA00022679"/>
    </source>
</evidence>
<dbReference type="GO" id="GO:0006508">
    <property type="term" value="P:proteolysis"/>
    <property type="evidence" value="ECO:0007669"/>
    <property type="project" value="UniProtKB-KW"/>
</dbReference>
<dbReference type="GO" id="GO:0004190">
    <property type="term" value="F:aspartic-type endopeptidase activity"/>
    <property type="evidence" value="ECO:0007669"/>
    <property type="project" value="UniProtKB-KW"/>
</dbReference>
<evidence type="ECO:0000259" key="9">
    <source>
        <dbReference type="Pfam" id="PF17917"/>
    </source>
</evidence>
<dbReference type="Gene3D" id="3.10.20.370">
    <property type="match status" value="1"/>
</dbReference>
<dbReference type="InterPro" id="IPR041373">
    <property type="entry name" value="RT_RNaseH"/>
</dbReference>
<dbReference type="SUPFAM" id="SSF56672">
    <property type="entry name" value="DNA/RNA polymerases"/>
    <property type="match status" value="1"/>
</dbReference>
<name>A0A5D3E481_CUCMM</name>
<dbReference type="PANTHER" id="PTHR33064:SF37">
    <property type="entry name" value="RIBONUCLEASE H"/>
    <property type="match status" value="1"/>
</dbReference>
<dbReference type="CDD" id="cd09274">
    <property type="entry name" value="RNase_HI_RT_Ty3"/>
    <property type="match status" value="1"/>
</dbReference>
<comment type="caution">
    <text evidence="10">The sequence shown here is derived from an EMBL/GenBank/DDBJ whole genome shotgun (WGS) entry which is preliminary data.</text>
</comment>
<dbReference type="Proteomes" id="UP000321947">
    <property type="component" value="Unassembled WGS sequence"/>
</dbReference>
<evidence type="ECO:0000256" key="6">
    <source>
        <dbReference type="ARBA" id="ARBA00022759"/>
    </source>
</evidence>
<evidence type="ECO:0000256" key="7">
    <source>
        <dbReference type="ARBA" id="ARBA00022801"/>
    </source>
</evidence>
<keyword evidence="6" id="KW-0255">Endonuclease</keyword>
<sequence length="344" mass="40187">MPKLFSNLSYDFRATIETIKVEMFEMKMQVNLTMQAVGNQTPNQVYNVSSRLKILEHKAFNENSDAKELENLIFDMEQYFKASGSNSEKPRRKLQELKHIRTIIEYVKQFSSIMLDIQDMSEKDKVFYFEELKPLLPSSDSTRGWIEDHMCNKVFHEYLNQFVVVYLDDIVVFGSSLEELQVTSSNAKRFEWMKMNYEPLRSGEPPLLILKKGCTIDRVVEERYDLKMARRMSNYFDNLKVTMTRGSIFGLVDISKLFIVETDVSNFALGGVLTQEGHPIAYESHKLNSAERRYTVSKKEMLVVVHYLRALRQYLLRSPFVVKSDNIVISHFFSQPKLTSKQAR</sequence>
<evidence type="ECO:0000256" key="4">
    <source>
        <dbReference type="ARBA" id="ARBA00022722"/>
    </source>
</evidence>